<evidence type="ECO:0000256" key="4">
    <source>
        <dbReference type="ARBA" id="ARBA00022989"/>
    </source>
</evidence>
<keyword evidence="8" id="KW-1185">Reference proteome</keyword>
<feature type="transmembrane region" description="Helical" evidence="6">
    <location>
        <begin position="42"/>
        <end position="60"/>
    </location>
</feature>
<feature type="transmembrane region" description="Helical" evidence="6">
    <location>
        <begin position="12"/>
        <end position="30"/>
    </location>
</feature>
<evidence type="ECO:0000313" key="8">
    <source>
        <dbReference type="Proteomes" id="UP000000719"/>
    </source>
</evidence>
<keyword evidence="6" id="KW-0046">Antibiotic resistance</keyword>
<keyword evidence="6" id="KW-0808">Transferase</keyword>
<dbReference type="Pfam" id="PF03706">
    <property type="entry name" value="LPG_synthase_TM"/>
    <property type="match status" value="1"/>
</dbReference>
<dbReference type="NCBIfam" id="TIGR00374">
    <property type="entry name" value="flippase-like domain"/>
    <property type="match status" value="1"/>
</dbReference>
<comment type="catalytic activity">
    <reaction evidence="6">
        <text>L-lysyl-tRNA(Lys) + a 1,2-diacyl-sn-glycero-3-phospho-(1'-sn-glycerol) = a 1,2-diacyl-sn-glycero-3-phospho-1'-(3'-O-L-lysyl)-sn-glycerol + tRNA(Lys)</text>
        <dbReference type="Rhea" id="RHEA:10668"/>
        <dbReference type="Rhea" id="RHEA-COMP:9696"/>
        <dbReference type="Rhea" id="RHEA-COMP:9697"/>
        <dbReference type="ChEBI" id="CHEBI:64716"/>
        <dbReference type="ChEBI" id="CHEBI:75792"/>
        <dbReference type="ChEBI" id="CHEBI:78442"/>
        <dbReference type="ChEBI" id="CHEBI:78529"/>
        <dbReference type="EC" id="2.3.2.3"/>
    </reaction>
</comment>
<dbReference type="PANTHER" id="PTHR37693:SF1">
    <property type="entry name" value="INTEGRAL MEMBRANE PROTEIN"/>
    <property type="match status" value="1"/>
</dbReference>
<dbReference type="PANTHER" id="PTHR37693">
    <property type="entry name" value="PHOSPHATIDYLGLYCEROL LYSYLTRANSFERASE"/>
    <property type="match status" value="1"/>
</dbReference>
<gene>
    <name evidence="6" type="primary">mprF</name>
    <name evidence="7" type="ordered locus">Hore_17180</name>
</gene>
<keyword evidence="3 6" id="KW-0812">Transmembrane</keyword>
<feature type="transmembrane region" description="Helical" evidence="6">
    <location>
        <begin position="234"/>
        <end position="264"/>
    </location>
</feature>
<proteinExistence type="inferred from homology"/>
<keyword evidence="5 6" id="KW-0472">Membrane</keyword>
<dbReference type="AlphaFoldDB" id="B8CYU8"/>
<dbReference type="RefSeq" id="WP_015923437.1">
    <property type="nucleotide sequence ID" value="NC_011899.1"/>
</dbReference>
<dbReference type="EC" id="2.3.2.3" evidence="6"/>
<feature type="transmembrane region" description="Helical" evidence="6">
    <location>
        <begin position="121"/>
        <end position="145"/>
    </location>
</feature>
<dbReference type="GO" id="GO:0006629">
    <property type="term" value="P:lipid metabolic process"/>
    <property type="evidence" value="ECO:0007669"/>
    <property type="project" value="UniProtKB-KW"/>
</dbReference>
<evidence type="ECO:0000256" key="3">
    <source>
        <dbReference type="ARBA" id="ARBA00022692"/>
    </source>
</evidence>
<dbReference type="OrthoDB" id="9810654at2"/>
<keyword evidence="6" id="KW-0443">Lipid metabolism</keyword>
<keyword evidence="2" id="KW-1003">Cell membrane</keyword>
<evidence type="ECO:0000256" key="2">
    <source>
        <dbReference type="ARBA" id="ARBA00022475"/>
    </source>
</evidence>
<dbReference type="KEGG" id="hor:Hore_17180"/>
<reference evidence="7 8" key="1">
    <citation type="journal article" date="2009" name="PLoS ONE">
        <title>Genome analysis of the anaerobic thermohalophilic bacterium Halothermothrix orenii.</title>
        <authorList>
            <person name="Mavromatis K."/>
            <person name="Ivanova N."/>
            <person name="Anderson I."/>
            <person name="Lykidis A."/>
            <person name="Hooper S.D."/>
            <person name="Sun H."/>
            <person name="Kunin V."/>
            <person name="Lapidus A."/>
            <person name="Hugenholtz P."/>
            <person name="Patel B."/>
            <person name="Kyrpides N.C."/>
        </authorList>
    </citation>
    <scope>NUCLEOTIDE SEQUENCE [LARGE SCALE GENOMIC DNA]</scope>
    <source>
        <strain evidence="8">H 168 / OCM 544 / DSM 9562</strain>
    </source>
</reference>
<accession>B8CYU8</accession>
<dbReference type="EMBL" id="CP001098">
    <property type="protein sequence ID" value="ACL70467.1"/>
    <property type="molecule type" value="Genomic_DNA"/>
</dbReference>
<dbReference type="STRING" id="373903.Hore_17180"/>
<feature type="transmembrane region" description="Helical" evidence="6">
    <location>
        <begin position="305"/>
        <end position="331"/>
    </location>
</feature>
<dbReference type="InterPro" id="IPR022791">
    <property type="entry name" value="L-PG_synthase/AglD"/>
</dbReference>
<comment type="function">
    <text evidence="6">Catalyzes the transfer of a lysyl group from L-lysyl-tRNA(Lys) to membrane-bound phosphatidylglycerol (PG), which produces lysylphosphatidylglycerol (LPG), a major component of the bacterial membrane with a positive net charge. LPG synthesis contributes to bacterial virulence as it is involved in the resistance mechanism against cationic antimicrobial peptides (CAMP) produces by the host's immune system (defensins, cathelicidins) and by the competing microorganisms.</text>
</comment>
<evidence type="ECO:0000256" key="5">
    <source>
        <dbReference type="ARBA" id="ARBA00023136"/>
    </source>
</evidence>
<dbReference type="GO" id="GO:0005886">
    <property type="term" value="C:plasma membrane"/>
    <property type="evidence" value="ECO:0007669"/>
    <property type="project" value="UniProtKB-SubCell"/>
</dbReference>
<dbReference type="HOGENOM" id="CLU_039146_1_0_9"/>
<comment type="subcellular location">
    <subcellularLocation>
        <location evidence="1 6">Cell membrane</location>
        <topology evidence="1 6">Multi-pass membrane protein</topology>
    </subcellularLocation>
</comment>
<organism evidence="7 8">
    <name type="scientific">Halothermothrix orenii (strain H 168 / OCM 544 / DSM 9562)</name>
    <dbReference type="NCBI Taxonomy" id="373903"/>
    <lineage>
        <taxon>Bacteria</taxon>
        <taxon>Bacillati</taxon>
        <taxon>Bacillota</taxon>
        <taxon>Clostridia</taxon>
        <taxon>Halanaerobiales</taxon>
        <taxon>Halothermotrichaceae</taxon>
        <taxon>Halothermothrix</taxon>
    </lineage>
</organism>
<comment type="similarity">
    <text evidence="6">Belongs to the LPG synthase family.</text>
</comment>
<name>B8CYU8_HALOH</name>
<protein>
    <recommendedName>
        <fullName evidence="6">Phosphatidylglycerol lysyltransferase</fullName>
        <ecNumber evidence="6">2.3.2.3</ecNumber>
    </recommendedName>
    <alternativeName>
        <fullName evidence="6">Lysylphosphatidylglycerol synthase</fullName>
    </alternativeName>
</protein>
<dbReference type="Proteomes" id="UP000000719">
    <property type="component" value="Chromosome"/>
</dbReference>
<feature type="transmembrane region" description="Helical" evidence="6">
    <location>
        <begin position="157"/>
        <end position="178"/>
    </location>
</feature>
<evidence type="ECO:0000256" key="6">
    <source>
        <dbReference type="RuleBase" id="RU363042"/>
    </source>
</evidence>
<dbReference type="GO" id="GO:0046677">
    <property type="term" value="P:response to antibiotic"/>
    <property type="evidence" value="ECO:0007669"/>
    <property type="project" value="UniProtKB-KW"/>
</dbReference>
<evidence type="ECO:0000256" key="1">
    <source>
        <dbReference type="ARBA" id="ARBA00004651"/>
    </source>
</evidence>
<evidence type="ECO:0000313" key="7">
    <source>
        <dbReference type="EMBL" id="ACL70467.1"/>
    </source>
</evidence>
<sequence>MELSRRTIKRGIILSVSVSIVALILVMVLTQNELTFKSFSRVNTVYLVIATLIMLTFWILKALKLKVLTHVLGGKVSTYKVFTIYLASAFVSHVTPSTSGGLPFQIYFLHREGLPLGKTTALTVLDGIITFLFFIIATPFLLLLWGEYLNLGPKIAGLFHIAMWLVILFIVISFILIFNASKAKVFVNWLVNLRWVKKYFKDETLLKFKNFIEKEVDYFNEGIKILFKNKRDMFLVIFYTILYWFFYLSLAPVLLLGLGIKIAIPPIILAQLVFNFIQPVIPTPGGSGGAELGFAYLFKFMVPNYLLGIFVAIWRFFMFYSSLIVGGLYFIKLVRGTDYLEK</sequence>
<dbReference type="eggNOG" id="COG0392">
    <property type="taxonomic scope" value="Bacteria"/>
</dbReference>
<dbReference type="GO" id="GO:0050071">
    <property type="term" value="F:phosphatidylglycerol lysyltransferase activity"/>
    <property type="evidence" value="ECO:0007669"/>
    <property type="project" value="UniProtKB-EC"/>
</dbReference>
<keyword evidence="4 6" id="KW-1133">Transmembrane helix</keyword>